<evidence type="ECO:0000313" key="8">
    <source>
        <dbReference type="Proteomes" id="UP000243361"/>
    </source>
</evidence>
<dbReference type="CDD" id="cd03224">
    <property type="entry name" value="ABC_TM1139_LivF_branched"/>
    <property type="match status" value="1"/>
</dbReference>
<dbReference type="InterPro" id="IPR030660">
    <property type="entry name" value="ABC_branched_ATPase_LivF/BraG"/>
</dbReference>
<dbReference type="Gene3D" id="3.40.50.300">
    <property type="entry name" value="P-loop containing nucleotide triphosphate hydrolases"/>
    <property type="match status" value="1"/>
</dbReference>
<dbReference type="Pfam" id="PF00005">
    <property type="entry name" value="ABC_tran"/>
    <property type="match status" value="1"/>
</dbReference>
<evidence type="ECO:0000256" key="5">
    <source>
        <dbReference type="ARBA" id="ARBA00022970"/>
    </source>
</evidence>
<feature type="domain" description="ABC transporter" evidence="6">
    <location>
        <begin position="2"/>
        <end position="231"/>
    </location>
</feature>
<dbReference type="GO" id="GO:0015807">
    <property type="term" value="P:L-amino acid transport"/>
    <property type="evidence" value="ECO:0007669"/>
    <property type="project" value="TreeGrafter"/>
</dbReference>
<dbReference type="PANTHER" id="PTHR43820">
    <property type="entry name" value="HIGH-AFFINITY BRANCHED-CHAIN AMINO ACID TRANSPORT ATP-BINDING PROTEIN LIVF"/>
    <property type="match status" value="1"/>
</dbReference>
<dbReference type="SUPFAM" id="SSF52540">
    <property type="entry name" value="P-loop containing nucleoside triphosphate hydrolases"/>
    <property type="match status" value="1"/>
</dbReference>
<dbReference type="InterPro" id="IPR027417">
    <property type="entry name" value="P-loop_NTPase"/>
</dbReference>
<evidence type="ECO:0000256" key="3">
    <source>
        <dbReference type="ARBA" id="ARBA00022741"/>
    </source>
</evidence>
<sequence length="232" mass="25728">MLELQDIHTYYGNIQALRGISLEINQGEIITLIGANGAGKSTTLMTISGITPPRTGRIRFEGRQIQGMSPDRIVTMGIGQVPEGRRIFPQLSVQENLDLGAFPRADKAAIRQDLEYVFHLFPILSERRHQAGGTLSGGEQQMLAMSRALMARPKLLLLDEPSMGLAPLIIRQIFEIVEQINREQNTTIFLVEQNANLALQIAHRGYVIENGRIALTDSAANLLRNEAVQKAY</sequence>
<dbReference type="InterPro" id="IPR017871">
    <property type="entry name" value="ABC_transporter-like_CS"/>
</dbReference>
<dbReference type="PANTHER" id="PTHR43820:SF4">
    <property type="entry name" value="HIGH-AFFINITY BRANCHED-CHAIN AMINO ACID TRANSPORT ATP-BINDING PROTEIN LIVF"/>
    <property type="match status" value="1"/>
</dbReference>
<comment type="similarity">
    <text evidence="1">Belongs to the ABC transporter superfamily.</text>
</comment>
<organism evidence="7 8">
    <name type="scientific">Candidatus Sedimenticola endophacoides</name>
    <dbReference type="NCBI Taxonomy" id="2548426"/>
    <lineage>
        <taxon>Bacteria</taxon>
        <taxon>Pseudomonadati</taxon>
        <taxon>Pseudomonadota</taxon>
        <taxon>Gammaproteobacteria</taxon>
        <taxon>Chromatiales</taxon>
        <taxon>Sedimenticolaceae</taxon>
        <taxon>Sedimenticola</taxon>
    </lineage>
</organism>
<dbReference type="InterPro" id="IPR003439">
    <property type="entry name" value="ABC_transporter-like_ATP-bd"/>
</dbReference>
<keyword evidence="2" id="KW-0813">Transport</keyword>
<dbReference type="GO" id="GO:0015658">
    <property type="term" value="F:branched-chain amino acid transmembrane transporter activity"/>
    <property type="evidence" value="ECO:0007669"/>
    <property type="project" value="InterPro"/>
</dbReference>
<dbReference type="AlphaFoldDB" id="A0A657PNM4"/>
<dbReference type="InterPro" id="IPR003593">
    <property type="entry name" value="AAA+_ATPase"/>
</dbReference>
<dbReference type="GO" id="GO:0016887">
    <property type="term" value="F:ATP hydrolysis activity"/>
    <property type="evidence" value="ECO:0007669"/>
    <property type="project" value="InterPro"/>
</dbReference>
<proteinExistence type="inferred from homology"/>
<reference evidence="7" key="1">
    <citation type="submission" date="2017-02" db="EMBL/GenBank/DDBJ databases">
        <title>Novel co-symbiosis in the unique lucinid bivalve Phacoides pectinatus.</title>
        <authorList>
            <person name="Lim S.J."/>
            <person name="Davis B.G."/>
            <person name="Gill D.E."/>
            <person name="Engel A.S."/>
            <person name="Anderson L.C."/>
            <person name="Campbell B.J."/>
        </authorList>
    </citation>
    <scope>NUCLEOTIDE SEQUENCE [LARGE SCALE GENOMIC DNA]</scope>
    <source>
        <strain evidence="7">LUC13016_P6</strain>
    </source>
</reference>
<evidence type="ECO:0000256" key="1">
    <source>
        <dbReference type="ARBA" id="ARBA00005417"/>
    </source>
</evidence>
<evidence type="ECO:0000256" key="4">
    <source>
        <dbReference type="ARBA" id="ARBA00022840"/>
    </source>
</evidence>
<dbReference type="Proteomes" id="UP000243361">
    <property type="component" value="Unassembled WGS sequence"/>
</dbReference>
<dbReference type="PROSITE" id="PS00211">
    <property type="entry name" value="ABC_TRANSPORTER_1"/>
    <property type="match status" value="1"/>
</dbReference>
<dbReference type="PROSITE" id="PS50893">
    <property type="entry name" value="ABC_TRANSPORTER_2"/>
    <property type="match status" value="1"/>
</dbReference>
<evidence type="ECO:0000313" key="7">
    <source>
        <dbReference type="EMBL" id="OQX37364.1"/>
    </source>
</evidence>
<feature type="non-terminal residue" evidence="7">
    <location>
        <position position="232"/>
    </location>
</feature>
<keyword evidence="4 7" id="KW-0067">ATP-binding</keyword>
<comment type="caution">
    <text evidence="7">The sequence shown here is derived from an EMBL/GenBank/DDBJ whole genome shotgun (WGS) entry which is preliminary data.</text>
</comment>
<dbReference type="SMART" id="SM00382">
    <property type="entry name" value="AAA"/>
    <property type="match status" value="1"/>
</dbReference>
<accession>A0A657PNM4</accession>
<gene>
    <name evidence="7" type="primary">livF</name>
    <name evidence="7" type="ORF">B0D84_00660</name>
</gene>
<keyword evidence="8" id="KW-1185">Reference proteome</keyword>
<name>A0A657PNM4_9GAMM</name>
<dbReference type="GO" id="GO:0005524">
    <property type="term" value="F:ATP binding"/>
    <property type="evidence" value="ECO:0007669"/>
    <property type="project" value="UniProtKB-KW"/>
</dbReference>
<evidence type="ECO:0000256" key="2">
    <source>
        <dbReference type="ARBA" id="ARBA00022448"/>
    </source>
</evidence>
<keyword evidence="5" id="KW-0029">Amino-acid transport</keyword>
<dbReference type="InterPro" id="IPR052156">
    <property type="entry name" value="BCAA_Transport_ATP-bd_LivF"/>
</dbReference>
<evidence type="ECO:0000259" key="6">
    <source>
        <dbReference type="PROSITE" id="PS50893"/>
    </source>
</evidence>
<dbReference type="EMBL" id="MUIE01000058">
    <property type="protein sequence ID" value="OQX37364.1"/>
    <property type="molecule type" value="Genomic_DNA"/>
</dbReference>
<dbReference type="PIRSF" id="PIRSF039137">
    <property type="entry name" value="ABC_branched_ATPase"/>
    <property type="match status" value="1"/>
</dbReference>
<protein>
    <submittedName>
        <fullName evidence="7">Branched-chain amino acid ABC transporter ATP-binding protein</fullName>
    </submittedName>
</protein>
<keyword evidence="3" id="KW-0547">Nucleotide-binding</keyword>